<evidence type="ECO:0000256" key="1">
    <source>
        <dbReference type="SAM" id="Phobius"/>
    </source>
</evidence>
<accession>A0ABX5EQB1</accession>
<keyword evidence="3" id="KW-1185">Reference proteome</keyword>
<sequence>MEIYSEVKDWLFMLIPTIVPIIVSYWLSKKIRSSMDNHELLNIQLP</sequence>
<name>A0ABX5EQB1_9BACL</name>
<evidence type="ECO:0000313" key="2">
    <source>
        <dbReference type="EMBL" id="PRZ15466.1"/>
    </source>
</evidence>
<feature type="transmembrane region" description="Helical" evidence="1">
    <location>
        <begin position="12"/>
        <end position="28"/>
    </location>
</feature>
<proteinExistence type="predicted"/>
<keyword evidence="1" id="KW-0472">Membrane</keyword>
<keyword evidence="1" id="KW-1133">Transmembrane helix</keyword>
<reference evidence="2 3" key="1">
    <citation type="submission" date="2018-03" db="EMBL/GenBank/DDBJ databases">
        <title>Genomic Encyclopedia of Archaeal and Bacterial Type Strains, Phase II (KMG-II): from individual species to whole genera.</title>
        <authorList>
            <person name="Goeker M."/>
        </authorList>
    </citation>
    <scope>NUCLEOTIDE SEQUENCE [LARGE SCALE GENOMIC DNA]</scope>
    <source>
        <strain evidence="2 3">RHA1</strain>
    </source>
</reference>
<protein>
    <submittedName>
        <fullName evidence="2">Uncharacterized protein</fullName>
    </submittedName>
</protein>
<dbReference type="Proteomes" id="UP000238836">
    <property type="component" value="Unassembled WGS sequence"/>
</dbReference>
<gene>
    <name evidence="2" type="ORF">CLV36_104190</name>
</gene>
<organism evidence="2 3">
    <name type="scientific">Laceyella sediminis</name>
    <dbReference type="NCBI Taxonomy" id="573074"/>
    <lineage>
        <taxon>Bacteria</taxon>
        <taxon>Bacillati</taxon>
        <taxon>Bacillota</taxon>
        <taxon>Bacilli</taxon>
        <taxon>Bacillales</taxon>
        <taxon>Thermoactinomycetaceae</taxon>
        <taxon>Laceyella</taxon>
    </lineage>
</organism>
<comment type="caution">
    <text evidence="2">The sequence shown here is derived from an EMBL/GenBank/DDBJ whole genome shotgun (WGS) entry which is preliminary data.</text>
</comment>
<dbReference type="EMBL" id="PVTZ01000004">
    <property type="protein sequence ID" value="PRZ15466.1"/>
    <property type="molecule type" value="Genomic_DNA"/>
</dbReference>
<keyword evidence="1" id="KW-0812">Transmembrane</keyword>
<evidence type="ECO:0000313" key="3">
    <source>
        <dbReference type="Proteomes" id="UP000238836"/>
    </source>
</evidence>